<feature type="domain" description="AMP-dependent synthetase/ligase" evidence="5">
    <location>
        <begin position="955"/>
        <end position="1297"/>
    </location>
</feature>
<evidence type="ECO:0000313" key="7">
    <source>
        <dbReference type="EMBL" id="EFN72606.1"/>
    </source>
</evidence>
<name>E2A1T4_CAMFO</name>
<dbReference type="PROSITE" id="PS00455">
    <property type="entry name" value="AMP_BINDING"/>
    <property type="match status" value="3"/>
</dbReference>
<gene>
    <name evidence="7" type="ORF">EAG_16147</name>
</gene>
<dbReference type="InterPro" id="IPR000873">
    <property type="entry name" value="AMP-dep_synth/lig_dom"/>
</dbReference>
<protein>
    <submittedName>
        <fullName evidence="7">4-coumarate--CoA ligase 4</fullName>
    </submittedName>
</protein>
<dbReference type="PANTHER" id="PTHR24096:SF149">
    <property type="entry name" value="AMP-BINDING DOMAIN-CONTAINING PROTEIN-RELATED"/>
    <property type="match status" value="1"/>
</dbReference>
<comment type="similarity">
    <text evidence="2">Belongs to the ATP-dependent AMP-binding enzyme family.</text>
</comment>
<sequence length="1545" mass="172664">MIGEEELIDDSCINTGELILNAFKSRPDFIGQVDAMTGEKNTFQQMRERSVKCALWLKKIGIQRNDSIVVCTSNHLDTYIPYLAILYVGAVLHVWNINQLITVDHFKFRPKNFTVENNVYKGKVSSYSSNYKSLNELIWNKIKNHGDKIAYLDARTENVVSYAELQDKVVRCALWLQKQGIKSGDVVSLCTCNHLNSIVPCLAVIYINAIFNPWNEDMDLQTALHVMQLTTPKVIFCSEKPVNVILSAMKESNCNAMIVVFGNHPNAISFSDILNMYSNAEVANFRFAEVDDIKKTTCIMHSSGTTGMPKGVEMSNYCLSYISEDKNFDMSNAVSIWFSSLYWISGILMNLKSIVQGAKVIIYPEFDEEMTCQLIEKYKVTVIFLSTSMINRFLRTGYIKKYSLSCLKVIICGGAIIKPKAQKEMRSILPHVQVLQGYGMTEISGIAALQLSRHKNGSCGTVVNNVQMKVVDPENRNVLGPNNSGELWIKTATIMNGYYRNPEATKNTVDEEGWLHSGDIGYFDEDGELFIIDRIKELIKYRGYQISPGEIEAVLMSHPEVLEVAVLAVPHAIDDEHPIAYVTKMPGSKLDACTEKAVTYAELQDKIVKCALWLQKQGIKSGDVVSVCTNNHLNSIVPCLAAIYVNAIFNPWDENMNLKISLHVMRLTTPKIIFCSEKSVNVILSTINEIDYNPTVVVFGNHPNAISFSDILNMYMDSEVANFRYIEPKDNKQTTCIMHSSGTTGMPKAVEMSNYSLLHICEDKNIYMTNAVSLWFSSLYWLSGILMNLTAIAQGAKVILYPEFDEEMTCRLIEKYKITLIFLSTSSIGRFLKTGYIKKYSLSSLEVILCSGATLKSKIQEEIKCILPHVQILQGYALTEICGIGTLQLSNHKNGSCGTVTENIQIKVVNPENGKILGPNNSGELWIKTETLTNGYYRNPEATKSTIDEEDACTEKAVTYAELQDKIVRCALWLQKQGIKSGDVVSVCTNNQLNSIVPCMASVYINVIFNPWDENMDLKTSLHVMRLTTPKIIFCSEKSVNVILSTINEIDYNPTVVVFGNHPNAISFSDILNMYMDSEVANFRYIDPKDIKQTTCIMYSSGTTGMPKGVEMSNYSLLCICEDRNIYMINAVSLWFSSLYWLSGILMNLTAIAQGAKVILYPEFDEEMTCRLIEKYKITFIFLSTSMIGRFLKAGYIKKYSLSSLEVIICGGAILKSKIQEEIKCVLPHVQILQGYAMTEICGIGTLQLSNHKNGSCGTVAENMQIKIVDPESGKVLGPNNPGELCIKTMTLMNGYYRNPEATKSTIDEEEVIICGGAILKSKIQEEIKCVLPHVQILQGYAMTEICGIGTLQLSNHKNGSCGTVTENIQIKVVNPENGKILGPNNSGELWIKTETLTNGYYRNPEATKNTIDEEGWLHSGDIGYFDEDGELFIIDRIKELIKYRGYQISPGEIEAVLMSHPAVLEAAVIGVPHAMDDEHPIAYVMKLPGAEVTEQELIDLVANNMMDQYKLRAGVIFLDTFPYTGSGKVARKELKAMAKKLAFG</sequence>
<dbReference type="Gene3D" id="3.40.50.12780">
    <property type="entry name" value="N-terminal domain of ligase-like"/>
    <property type="match status" value="3"/>
</dbReference>
<evidence type="ECO:0000256" key="3">
    <source>
        <dbReference type="ARBA" id="ARBA00022598"/>
    </source>
</evidence>
<dbReference type="InterPro" id="IPR020845">
    <property type="entry name" value="AMP-binding_CS"/>
</dbReference>
<feature type="domain" description="AMP-dependent synthetase/ligase" evidence="5">
    <location>
        <begin position="1312"/>
        <end position="1402"/>
    </location>
</feature>
<dbReference type="SUPFAM" id="SSF56801">
    <property type="entry name" value="Acetyl-CoA synthetase-like"/>
    <property type="match status" value="5"/>
</dbReference>
<keyword evidence="8" id="KW-1185">Reference proteome</keyword>
<dbReference type="FunFam" id="3.40.50.12780:FF:000003">
    <property type="entry name" value="Long-chain-fatty-acid--CoA ligase FadD"/>
    <property type="match status" value="1"/>
</dbReference>
<dbReference type="InterPro" id="IPR042099">
    <property type="entry name" value="ANL_N_sf"/>
</dbReference>
<dbReference type="Gene3D" id="2.30.38.10">
    <property type="entry name" value="Luciferase, Domain 3"/>
    <property type="match status" value="2"/>
</dbReference>
<dbReference type="Gene3D" id="3.30.300.30">
    <property type="match status" value="1"/>
</dbReference>
<dbReference type="InterPro" id="IPR045851">
    <property type="entry name" value="AMP-bd_C_sf"/>
</dbReference>
<feature type="domain" description="AMP-dependent synthetase/ligase" evidence="5">
    <location>
        <begin position="595"/>
        <end position="937"/>
    </location>
</feature>
<dbReference type="InterPro" id="IPR025110">
    <property type="entry name" value="AMP-bd_C"/>
</dbReference>
<dbReference type="OMA" id="ENICLCF"/>
<dbReference type="OrthoDB" id="10253869at2759"/>
<dbReference type="STRING" id="104421.E2A1T4"/>
<dbReference type="PANTHER" id="PTHR24096">
    <property type="entry name" value="LONG-CHAIN-FATTY-ACID--COA LIGASE"/>
    <property type="match status" value="1"/>
</dbReference>
<dbReference type="InParanoid" id="E2A1T4"/>
<evidence type="ECO:0000259" key="5">
    <source>
        <dbReference type="Pfam" id="PF00501"/>
    </source>
</evidence>
<reference evidence="7 8" key="1">
    <citation type="journal article" date="2010" name="Science">
        <title>Genomic comparison of the ants Camponotus floridanus and Harpegnathos saltator.</title>
        <authorList>
            <person name="Bonasio R."/>
            <person name="Zhang G."/>
            <person name="Ye C."/>
            <person name="Mutti N.S."/>
            <person name="Fang X."/>
            <person name="Qin N."/>
            <person name="Donahue G."/>
            <person name="Yang P."/>
            <person name="Li Q."/>
            <person name="Li C."/>
            <person name="Zhang P."/>
            <person name="Huang Z."/>
            <person name="Berger S.L."/>
            <person name="Reinberg D."/>
            <person name="Wang J."/>
            <person name="Liebig J."/>
        </authorList>
    </citation>
    <scope>NUCLEOTIDE SEQUENCE [LARGE SCALE GENOMIC DNA]</scope>
    <source>
        <strain evidence="8">C129</strain>
    </source>
</reference>
<evidence type="ECO:0000313" key="8">
    <source>
        <dbReference type="Proteomes" id="UP000000311"/>
    </source>
</evidence>
<keyword evidence="3 7" id="KW-0436">Ligase</keyword>
<feature type="domain" description="AMP-binding enzyme C-terminal" evidence="6">
    <location>
        <begin position="1453"/>
        <end position="1529"/>
    </location>
</feature>
<organism evidence="8">
    <name type="scientific">Camponotus floridanus</name>
    <name type="common">Florida carpenter ant</name>
    <dbReference type="NCBI Taxonomy" id="104421"/>
    <lineage>
        <taxon>Eukaryota</taxon>
        <taxon>Metazoa</taxon>
        <taxon>Ecdysozoa</taxon>
        <taxon>Arthropoda</taxon>
        <taxon>Hexapoda</taxon>
        <taxon>Insecta</taxon>
        <taxon>Pterygota</taxon>
        <taxon>Neoptera</taxon>
        <taxon>Endopterygota</taxon>
        <taxon>Hymenoptera</taxon>
        <taxon>Apocrita</taxon>
        <taxon>Aculeata</taxon>
        <taxon>Formicoidea</taxon>
        <taxon>Formicidae</taxon>
        <taxon>Formicinae</taxon>
        <taxon>Camponotus</taxon>
    </lineage>
</organism>
<feature type="domain" description="AMP-dependent synthetase/ligase" evidence="5">
    <location>
        <begin position="32"/>
        <end position="96"/>
    </location>
</feature>
<evidence type="ECO:0000256" key="2">
    <source>
        <dbReference type="ARBA" id="ARBA00006432"/>
    </source>
</evidence>
<comment type="subcellular location">
    <subcellularLocation>
        <location evidence="1">Peroxisome</location>
    </subcellularLocation>
</comment>
<proteinExistence type="inferred from homology"/>
<dbReference type="Gene3D" id="3.40.50.980">
    <property type="match status" value="4"/>
</dbReference>
<evidence type="ECO:0000259" key="6">
    <source>
        <dbReference type="Pfam" id="PF13193"/>
    </source>
</evidence>
<keyword evidence="4" id="KW-0576">Peroxisome</keyword>
<dbReference type="Pfam" id="PF13193">
    <property type="entry name" value="AMP-binding_C"/>
    <property type="match status" value="1"/>
</dbReference>
<feature type="domain" description="AMP-dependent synthetase/ligase" evidence="5">
    <location>
        <begin position="141"/>
        <end position="499"/>
    </location>
</feature>
<dbReference type="GO" id="GO:0016405">
    <property type="term" value="F:CoA-ligase activity"/>
    <property type="evidence" value="ECO:0007669"/>
    <property type="project" value="TreeGrafter"/>
</dbReference>
<dbReference type="Proteomes" id="UP000000311">
    <property type="component" value="Unassembled WGS sequence"/>
</dbReference>
<accession>E2A1T4</accession>
<dbReference type="GO" id="GO:0005777">
    <property type="term" value="C:peroxisome"/>
    <property type="evidence" value="ECO:0007669"/>
    <property type="project" value="UniProtKB-SubCell"/>
</dbReference>
<dbReference type="Pfam" id="PF00501">
    <property type="entry name" value="AMP-binding"/>
    <property type="match status" value="5"/>
</dbReference>
<dbReference type="EMBL" id="GL435798">
    <property type="protein sequence ID" value="EFN72606.1"/>
    <property type="molecule type" value="Genomic_DNA"/>
</dbReference>
<evidence type="ECO:0000256" key="1">
    <source>
        <dbReference type="ARBA" id="ARBA00004275"/>
    </source>
</evidence>
<evidence type="ECO:0000256" key="4">
    <source>
        <dbReference type="ARBA" id="ARBA00023140"/>
    </source>
</evidence>